<name>A0A415M354_BACT4</name>
<dbReference type="EMBL" id="QROV01000006">
    <property type="protein sequence ID" value="RHL61665.1"/>
    <property type="molecule type" value="Genomic_DNA"/>
</dbReference>
<sequence length="134" mass="15934">MCYLVEKSRWDSLSSPSLSNFESLTSGAYFAVNEINKGEDSLFVMIDDSTYCVTLSPDESMGMGMVMNHFWTRERIQSYLQFLKRMEIQMPHDTIVYNETKELTDFFWKHKKSKQEIRINIRDNYIMKLVDKLF</sequence>
<dbReference type="Proteomes" id="UP000283616">
    <property type="component" value="Unassembled WGS sequence"/>
</dbReference>
<protein>
    <submittedName>
        <fullName evidence="1">Uncharacterized protein</fullName>
    </submittedName>
</protein>
<comment type="caution">
    <text evidence="1">The sequence shown here is derived from an EMBL/GenBank/DDBJ whole genome shotgun (WGS) entry which is preliminary data.</text>
</comment>
<gene>
    <name evidence="1" type="ORF">DW011_06700</name>
</gene>
<dbReference type="AlphaFoldDB" id="A0A415M354"/>
<evidence type="ECO:0000313" key="2">
    <source>
        <dbReference type="Proteomes" id="UP000283616"/>
    </source>
</evidence>
<dbReference type="RefSeq" id="WP_117576907.1">
    <property type="nucleotide sequence ID" value="NZ_CP103077.1"/>
</dbReference>
<accession>A0A415M354</accession>
<evidence type="ECO:0000313" key="1">
    <source>
        <dbReference type="EMBL" id="RHL61665.1"/>
    </source>
</evidence>
<proteinExistence type="predicted"/>
<reference evidence="1 2" key="1">
    <citation type="submission" date="2018-08" db="EMBL/GenBank/DDBJ databases">
        <title>A genome reference for cultivated species of the human gut microbiota.</title>
        <authorList>
            <person name="Zou Y."/>
            <person name="Xue W."/>
            <person name="Luo G."/>
        </authorList>
    </citation>
    <scope>NUCLEOTIDE SEQUENCE [LARGE SCALE GENOMIC DNA]</scope>
    <source>
        <strain evidence="1 2">AF37-12</strain>
    </source>
</reference>
<organism evidence="1 2">
    <name type="scientific">Bacteroides thetaiotaomicron</name>
    <dbReference type="NCBI Taxonomy" id="818"/>
    <lineage>
        <taxon>Bacteria</taxon>
        <taxon>Pseudomonadati</taxon>
        <taxon>Bacteroidota</taxon>
        <taxon>Bacteroidia</taxon>
        <taxon>Bacteroidales</taxon>
        <taxon>Bacteroidaceae</taxon>
        <taxon>Bacteroides</taxon>
    </lineage>
</organism>